<dbReference type="InterPro" id="IPR049941">
    <property type="entry name" value="LPLAT_7/PORCN-like"/>
</dbReference>
<sequence>MDKLSILLGGIAPDHIKLSLSVILTYPCAILFQYMNPNGKHLFSIAYSSIVMLAVLRLYDGFIHITTIALISFLFMKYYKGSKAAWINFTLVMASMSLCHIGRQLKGFEGDTELDYSGALMIITIKLSSYGFNVIDKDAKNLTPHTQQMKIDHYPTLLQYFGWVFYFAGFLAGPSCEYMHYLNTVQSNRRPPYSLYLPALKTFAKSMVFMIALIKLSPTFNYFEALKPAWSLHSFWYKMLFVQLAAILTRCKYYFIWYLSEGACILSGFGFNGTDKDGKPLFNKLTNVNVLSCEFAQSYKMLTENWNIGANHWLRHYVYLRFNPPGTASTTLKTYIISSLWHGFHPGFYLFFMISSSLQVLSRQIRRTLRPLFLGNKYVKFFYDVCTCIASMGLLNMLVPCFDLLHVPKIMHVWREIYYCHFILIAIGSATYFTFKPWLLSIQKKGNMVEKKVEKVTDVVDSLGIKKAN</sequence>
<keyword evidence="3 7" id="KW-0812">Transmembrane</keyword>
<dbReference type="GO" id="GO:0016020">
    <property type="term" value="C:membrane"/>
    <property type="evidence" value="ECO:0007669"/>
    <property type="project" value="UniProtKB-SubCell"/>
</dbReference>
<dbReference type="Proteomes" id="UP000613177">
    <property type="component" value="Unassembled WGS sequence"/>
</dbReference>
<keyword evidence="9" id="KW-1185">Reference proteome</keyword>
<dbReference type="PANTHER" id="PTHR13906">
    <property type="entry name" value="PORCUPINE"/>
    <property type="match status" value="1"/>
</dbReference>
<evidence type="ECO:0000256" key="2">
    <source>
        <dbReference type="ARBA" id="ARBA00022679"/>
    </source>
</evidence>
<feature type="transmembrane region" description="Helical" evidence="7">
    <location>
        <begin position="340"/>
        <end position="361"/>
    </location>
</feature>
<keyword evidence="2" id="KW-0808">Transferase</keyword>
<dbReference type="PANTHER" id="PTHR13906:SF4">
    <property type="entry name" value="LYSOPHOSPHOLIPID ACYLTRANSFERASE 6"/>
    <property type="match status" value="1"/>
</dbReference>
<evidence type="ECO:0000256" key="1">
    <source>
        <dbReference type="ARBA" id="ARBA00004141"/>
    </source>
</evidence>
<accession>A0A8H7W1R6</accession>
<evidence type="ECO:0000256" key="3">
    <source>
        <dbReference type="ARBA" id="ARBA00022692"/>
    </source>
</evidence>
<dbReference type="GO" id="GO:0016746">
    <property type="term" value="F:acyltransferase activity"/>
    <property type="evidence" value="ECO:0007669"/>
    <property type="project" value="UniProtKB-KW"/>
</dbReference>
<evidence type="ECO:0008006" key="10">
    <source>
        <dbReference type="Google" id="ProtNLM"/>
    </source>
</evidence>
<evidence type="ECO:0000256" key="5">
    <source>
        <dbReference type="ARBA" id="ARBA00023136"/>
    </source>
</evidence>
<feature type="transmembrane region" description="Helical" evidence="7">
    <location>
        <begin position="45"/>
        <end position="73"/>
    </location>
</feature>
<dbReference type="Pfam" id="PF03062">
    <property type="entry name" value="MBOAT"/>
    <property type="match status" value="1"/>
</dbReference>
<protein>
    <recommendedName>
        <fullName evidence="10">Lysophospholipid acyltransferase</fullName>
    </recommendedName>
</protein>
<evidence type="ECO:0000256" key="6">
    <source>
        <dbReference type="ARBA" id="ARBA00023315"/>
    </source>
</evidence>
<dbReference type="GO" id="GO:0030258">
    <property type="term" value="P:lipid modification"/>
    <property type="evidence" value="ECO:0007669"/>
    <property type="project" value="TreeGrafter"/>
</dbReference>
<evidence type="ECO:0000256" key="7">
    <source>
        <dbReference type="SAM" id="Phobius"/>
    </source>
</evidence>
<evidence type="ECO:0000313" key="9">
    <source>
        <dbReference type="Proteomes" id="UP000613177"/>
    </source>
</evidence>
<feature type="transmembrane region" description="Helical" evidence="7">
    <location>
        <begin position="235"/>
        <end position="256"/>
    </location>
</feature>
<evidence type="ECO:0000256" key="4">
    <source>
        <dbReference type="ARBA" id="ARBA00022989"/>
    </source>
</evidence>
<dbReference type="AlphaFoldDB" id="A0A8H7W1R6"/>
<comment type="subcellular location">
    <subcellularLocation>
        <location evidence="1">Membrane</location>
        <topology evidence="1">Multi-pass membrane protein</topology>
    </subcellularLocation>
</comment>
<feature type="transmembrane region" description="Helical" evidence="7">
    <location>
        <begin position="381"/>
        <end position="405"/>
    </location>
</feature>
<keyword evidence="5 7" id="KW-0472">Membrane</keyword>
<name>A0A8H7W1R6_9FUNG</name>
<dbReference type="OrthoDB" id="286734at2759"/>
<dbReference type="EMBL" id="JAEPRE010000035">
    <property type="protein sequence ID" value="KAG2235314.1"/>
    <property type="molecule type" value="Genomic_DNA"/>
</dbReference>
<feature type="transmembrane region" description="Helical" evidence="7">
    <location>
        <begin position="156"/>
        <end position="173"/>
    </location>
</feature>
<feature type="transmembrane region" description="Helical" evidence="7">
    <location>
        <begin position="417"/>
        <end position="435"/>
    </location>
</feature>
<evidence type="ECO:0000313" key="8">
    <source>
        <dbReference type="EMBL" id="KAG2235314.1"/>
    </source>
</evidence>
<feature type="transmembrane region" description="Helical" evidence="7">
    <location>
        <begin position="193"/>
        <end position="214"/>
    </location>
</feature>
<organism evidence="8 9">
    <name type="scientific">Thamnidium elegans</name>
    <dbReference type="NCBI Taxonomy" id="101142"/>
    <lineage>
        <taxon>Eukaryota</taxon>
        <taxon>Fungi</taxon>
        <taxon>Fungi incertae sedis</taxon>
        <taxon>Mucoromycota</taxon>
        <taxon>Mucoromycotina</taxon>
        <taxon>Mucoromycetes</taxon>
        <taxon>Mucorales</taxon>
        <taxon>Mucorineae</taxon>
        <taxon>Mucoraceae</taxon>
        <taxon>Thamnidium</taxon>
    </lineage>
</organism>
<proteinExistence type="predicted"/>
<dbReference type="InterPro" id="IPR004299">
    <property type="entry name" value="MBOAT_fam"/>
</dbReference>
<gene>
    <name evidence="8" type="ORF">INT48_007945</name>
</gene>
<keyword evidence="4 7" id="KW-1133">Transmembrane helix</keyword>
<reference evidence="8" key="1">
    <citation type="submission" date="2021-01" db="EMBL/GenBank/DDBJ databases">
        <title>Metabolic potential, ecology and presence of endohyphal bacteria is reflected in genomic diversity of Mucoromycotina.</title>
        <authorList>
            <person name="Muszewska A."/>
            <person name="Okrasinska A."/>
            <person name="Steczkiewicz K."/>
            <person name="Drgas O."/>
            <person name="Orlowska M."/>
            <person name="Perlinska-Lenart U."/>
            <person name="Aleksandrzak-Piekarczyk T."/>
            <person name="Szatraj K."/>
            <person name="Zielenkiewicz U."/>
            <person name="Pilsyk S."/>
            <person name="Malc E."/>
            <person name="Mieczkowski P."/>
            <person name="Kruszewska J.S."/>
            <person name="Biernat P."/>
            <person name="Pawlowska J."/>
        </authorList>
    </citation>
    <scope>NUCLEOTIDE SEQUENCE</scope>
    <source>
        <strain evidence="8">WA0000018081</strain>
    </source>
</reference>
<comment type="caution">
    <text evidence="8">The sequence shown here is derived from an EMBL/GenBank/DDBJ whole genome shotgun (WGS) entry which is preliminary data.</text>
</comment>
<keyword evidence="6" id="KW-0012">Acyltransferase</keyword>